<dbReference type="InterPro" id="IPR011040">
    <property type="entry name" value="Sialidase"/>
</dbReference>
<dbReference type="Gene3D" id="2.120.10.10">
    <property type="match status" value="1"/>
</dbReference>
<dbReference type="PROSITE" id="PS51257">
    <property type="entry name" value="PROKAR_LIPOPROTEIN"/>
    <property type="match status" value="1"/>
</dbReference>
<evidence type="ECO:0000313" key="4">
    <source>
        <dbReference type="Proteomes" id="UP000198785"/>
    </source>
</evidence>
<dbReference type="EMBL" id="FOZZ01000011">
    <property type="protein sequence ID" value="SFT08742.1"/>
    <property type="molecule type" value="Genomic_DNA"/>
</dbReference>
<proteinExistence type="predicted"/>
<dbReference type="CDD" id="cd15482">
    <property type="entry name" value="Sialidase_non-viral"/>
    <property type="match status" value="1"/>
</dbReference>
<feature type="signal peptide" evidence="1">
    <location>
        <begin position="1"/>
        <end position="21"/>
    </location>
</feature>
<dbReference type="InterPro" id="IPR036278">
    <property type="entry name" value="Sialidase_sf"/>
</dbReference>
<dbReference type="SUPFAM" id="SSF50939">
    <property type="entry name" value="Sialidases"/>
    <property type="match status" value="1"/>
</dbReference>
<accession>A0A1I6V526</accession>
<dbReference type="AlphaFoldDB" id="A0A1I6V526"/>
<reference evidence="3 4" key="1">
    <citation type="submission" date="2016-10" db="EMBL/GenBank/DDBJ databases">
        <authorList>
            <person name="de Groot N.N."/>
        </authorList>
    </citation>
    <scope>NUCLEOTIDE SEQUENCE [LARGE SCALE GENOMIC DNA]</scope>
    <source>
        <strain evidence="3 4">DSM 22789</strain>
    </source>
</reference>
<evidence type="ECO:0000259" key="2">
    <source>
        <dbReference type="Pfam" id="PF13088"/>
    </source>
</evidence>
<feature type="domain" description="Sialidase" evidence="2">
    <location>
        <begin position="58"/>
        <end position="328"/>
    </location>
</feature>
<evidence type="ECO:0000256" key="1">
    <source>
        <dbReference type="SAM" id="SignalP"/>
    </source>
</evidence>
<dbReference type="Pfam" id="PF13088">
    <property type="entry name" value="BNR_2"/>
    <property type="match status" value="1"/>
</dbReference>
<dbReference type="PANTHER" id="PTHR43752:SF2">
    <property type="entry name" value="BNR_ASP-BOX REPEAT FAMILY PROTEIN"/>
    <property type="match status" value="1"/>
</dbReference>
<keyword evidence="1" id="KW-0732">Signal</keyword>
<keyword evidence="4" id="KW-1185">Reference proteome</keyword>
<feature type="chain" id="PRO_5011665364" evidence="1">
    <location>
        <begin position="22"/>
        <end position="354"/>
    </location>
</feature>
<name>A0A1I6V526_9SPHI</name>
<dbReference type="PANTHER" id="PTHR43752">
    <property type="entry name" value="BNR/ASP-BOX REPEAT FAMILY PROTEIN"/>
    <property type="match status" value="1"/>
</dbReference>
<evidence type="ECO:0000313" key="3">
    <source>
        <dbReference type="EMBL" id="SFT08742.1"/>
    </source>
</evidence>
<gene>
    <name evidence="3" type="ORF">SAMN05660206_11174</name>
</gene>
<organism evidence="3 4">
    <name type="scientific">Sphingobacterium wenxiniae</name>
    <dbReference type="NCBI Taxonomy" id="683125"/>
    <lineage>
        <taxon>Bacteria</taxon>
        <taxon>Pseudomonadati</taxon>
        <taxon>Bacteroidota</taxon>
        <taxon>Sphingobacteriia</taxon>
        <taxon>Sphingobacteriales</taxon>
        <taxon>Sphingobacteriaceae</taxon>
        <taxon>Sphingobacterium</taxon>
    </lineage>
</organism>
<sequence>MRRVFLSSALALLLTTFYACRQEKADQVTMEQTSFVLPDNKPFEQAHASTLVSLDNDEFLVAWFGGTEEKHNDVGIWLTKGNGDSWSFPKEVAKIREEPHWNPVLFRKNDGEIVLFFKVGAEIAIWETWYITSTDNGESWSEPEELVAGDRGGRGPVRNKPIVLSNGYWIAGSSDESGVWRSFVDISKDEGKTWEKTDFLSFDVDSLGGEGMIQPTLWESEKGKVHMLLRTSGGYIYRSDSEDYGVTWNKPYATNLPNPNSGIDLVQLADGTLALLYNPDNKNWGSRKALNLALSMDNGESWKEALKLEDGKDGDEYSYPAIVSTPDGVALTYTWNRTNIAFKKIRINNNVKSN</sequence>
<protein>
    <submittedName>
        <fullName evidence="3">Predicted neuraminidase (Sialidase)</fullName>
    </submittedName>
</protein>
<dbReference type="STRING" id="683125.SAMN05660206_11174"/>
<dbReference type="Proteomes" id="UP000198785">
    <property type="component" value="Unassembled WGS sequence"/>
</dbReference>